<evidence type="ECO:0000256" key="9">
    <source>
        <dbReference type="PIRNR" id="PIRNR038922"/>
    </source>
</evidence>
<protein>
    <recommendedName>
        <fullName evidence="4 9">Signal recognition particle subunit SRP72</fullName>
    </recommendedName>
</protein>
<evidence type="ECO:0000313" key="12">
    <source>
        <dbReference type="EMBL" id="KAF2804107.1"/>
    </source>
</evidence>
<evidence type="ECO:0000256" key="2">
    <source>
        <dbReference type="ARBA" id="ARBA00004496"/>
    </source>
</evidence>
<feature type="compositionally biased region" description="Basic residues" evidence="10">
    <location>
        <begin position="598"/>
        <end position="607"/>
    </location>
</feature>
<proteinExistence type="inferred from homology"/>
<dbReference type="GO" id="GO:0005783">
    <property type="term" value="C:endoplasmic reticulum"/>
    <property type="evidence" value="ECO:0007669"/>
    <property type="project" value="UniProtKB-SubCell"/>
</dbReference>
<dbReference type="InterPro" id="IPR011990">
    <property type="entry name" value="TPR-like_helical_dom_sf"/>
</dbReference>
<dbReference type="GO" id="GO:0043022">
    <property type="term" value="F:ribosome binding"/>
    <property type="evidence" value="ECO:0007669"/>
    <property type="project" value="TreeGrafter"/>
</dbReference>
<evidence type="ECO:0000256" key="10">
    <source>
        <dbReference type="SAM" id="MobiDB-lite"/>
    </source>
</evidence>
<dbReference type="EMBL" id="MU003715">
    <property type="protein sequence ID" value="KAF2804107.1"/>
    <property type="molecule type" value="Genomic_DNA"/>
</dbReference>
<feature type="region of interest" description="Disordered" evidence="10">
    <location>
        <begin position="589"/>
        <end position="652"/>
    </location>
</feature>
<dbReference type="PANTHER" id="PTHR14094:SF9">
    <property type="entry name" value="SIGNAL RECOGNITION PARTICLE SUBUNIT SRP72"/>
    <property type="match status" value="1"/>
</dbReference>
<dbReference type="Proteomes" id="UP000504636">
    <property type="component" value="Unplaced"/>
</dbReference>
<comment type="subcellular location">
    <subcellularLocation>
        <location evidence="2 9">Cytoplasm</location>
    </subcellularLocation>
    <subcellularLocation>
        <location evidence="1">Endoplasmic reticulum</location>
    </subcellularLocation>
</comment>
<feature type="compositionally biased region" description="Basic and acidic residues" evidence="10">
    <location>
        <begin position="619"/>
        <end position="629"/>
    </location>
</feature>
<reference evidence="14" key="2">
    <citation type="submission" date="2020-04" db="EMBL/GenBank/DDBJ databases">
        <authorList>
            <consortium name="NCBI Genome Project"/>
        </authorList>
    </citation>
    <scope>NUCLEOTIDE SEQUENCE</scope>
    <source>
        <strain evidence="14">CBS 304.34</strain>
    </source>
</reference>
<keyword evidence="8 9" id="KW-0687">Ribonucleoprotein</keyword>
<dbReference type="FunFam" id="1.25.40.10:FF:000512">
    <property type="entry name" value="Signal recognition particle subunit SRP72"/>
    <property type="match status" value="1"/>
</dbReference>
<evidence type="ECO:0000313" key="14">
    <source>
        <dbReference type="RefSeq" id="XP_033571071.1"/>
    </source>
</evidence>
<feature type="domain" description="Signal recognition particle SRP72 subunit RNA-binding" evidence="11">
    <location>
        <begin position="554"/>
        <end position="600"/>
    </location>
</feature>
<dbReference type="InterPro" id="IPR031545">
    <property type="entry name" value="SRP72_TPR-like"/>
</dbReference>
<dbReference type="GeneID" id="54465477"/>
<keyword evidence="5 9" id="KW-0963">Cytoplasm</keyword>
<dbReference type="InterPro" id="IPR026270">
    <property type="entry name" value="SRP72"/>
</dbReference>
<evidence type="ECO:0000256" key="6">
    <source>
        <dbReference type="ARBA" id="ARBA00022824"/>
    </source>
</evidence>
<feature type="compositionally biased region" description="Basic residues" evidence="10">
    <location>
        <begin position="640"/>
        <end position="652"/>
    </location>
</feature>
<dbReference type="GO" id="GO:0006614">
    <property type="term" value="P:SRP-dependent cotranslational protein targeting to membrane"/>
    <property type="evidence" value="ECO:0007669"/>
    <property type="project" value="UniProtKB-UniRule"/>
</dbReference>
<evidence type="ECO:0000256" key="8">
    <source>
        <dbReference type="ARBA" id="ARBA00023274"/>
    </source>
</evidence>
<keyword evidence="13" id="KW-1185">Reference proteome</keyword>
<evidence type="ECO:0000256" key="4">
    <source>
        <dbReference type="ARBA" id="ARBA00018350"/>
    </source>
</evidence>
<evidence type="ECO:0000256" key="7">
    <source>
        <dbReference type="ARBA" id="ARBA00023135"/>
    </source>
</evidence>
<keyword evidence="6" id="KW-0256">Endoplasmic reticulum</keyword>
<dbReference type="Gene3D" id="1.25.40.10">
    <property type="entry name" value="Tetratricopeptide repeat domain"/>
    <property type="match status" value="1"/>
</dbReference>
<reference evidence="14" key="3">
    <citation type="submission" date="2025-04" db="UniProtKB">
        <authorList>
            <consortium name="RefSeq"/>
        </authorList>
    </citation>
    <scope>IDENTIFICATION</scope>
    <source>
        <strain evidence="14">CBS 304.34</strain>
    </source>
</reference>
<name>A0A6A6Y8G3_9PEZI</name>
<comment type="function">
    <text evidence="9">Component of the signal recognition particle (SRP) complex, a ribonucleoprotein complex that mediates the cotranslational targeting of secretory and membrane proteins to the endoplasmic reticulum (ER).</text>
</comment>
<dbReference type="GO" id="GO:0008312">
    <property type="term" value="F:7S RNA binding"/>
    <property type="evidence" value="ECO:0007669"/>
    <property type="project" value="InterPro"/>
</dbReference>
<keyword evidence="7 9" id="KW-0733">Signal recognition particle</keyword>
<dbReference type="OrthoDB" id="5421607at2759"/>
<dbReference type="SUPFAM" id="SSF48452">
    <property type="entry name" value="TPR-like"/>
    <property type="match status" value="1"/>
</dbReference>
<comment type="similarity">
    <text evidence="3 9">Belongs to the SRP72 family.</text>
</comment>
<dbReference type="AlphaFoldDB" id="A0A6A6Y8G3"/>
<gene>
    <name evidence="12 14" type="ORF">BDZ99DRAFT_511835</name>
</gene>
<dbReference type="Pfam" id="PF17004">
    <property type="entry name" value="SRP_TPR_like"/>
    <property type="match status" value="1"/>
</dbReference>
<dbReference type="Pfam" id="PF08492">
    <property type="entry name" value="SRP72"/>
    <property type="match status" value="1"/>
</dbReference>
<evidence type="ECO:0000256" key="5">
    <source>
        <dbReference type="ARBA" id="ARBA00022490"/>
    </source>
</evidence>
<reference evidence="12 14" key="1">
    <citation type="journal article" date="2020" name="Stud. Mycol.">
        <title>101 Dothideomycetes genomes: a test case for predicting lifestyles and emergence of pathogens.</title>
        <authorList>
            <person name="Haridas S."/>
            <person name="Albert R."/>
            <person name="Binder M."/>
            <person name="Bloem J."/>
            <person name="Labutti K."/>
            <person name="Salamov A."/>
            <person name="Andreopoulos B."/>
            <person name="Baker S."/>
            <person name="Barry K."/>
            <person name="Bills G."/>
            <person name="Bluhm B."/>
            <person name="Cannon C."/>
            <person name="Castanera R."/>
            <person name="Culley D."/>
            <person name="Daum C."/>
            <person name="Ezra D."/>
            <person name="Gonzalez J."/>
            <person name="Henrissat B."/>
            <person name="Kuo A."/>
            <person name="Liang C."/>
            <person name="Lipzen A."/>
            <person name="Lutzoni F."/>
            <person name="Magnuson J."/>
            <person name="Mondo S."/>
            <person name="Nolan M."/>
            <person name="Ohm R."/>
            <person name="Pangilinan J."/>
            <person name="Park H.-J."/>
            <person name="Ramirez L."/>
            <person name="Alfaro M."/>
            <person name="Sun H."/>
            <person name="Tritt A."/>
            <person name="Yoshinaga Y."/>
            <person name="Zwiers L.-H."/>
            <person name="Turgeon B."/>
            <person name="Goodwin S."/>
            <person name="Spatafora J."/>
            <person name="Crous P."/>
            <person name="Grigoriev I."/>
        </authorList>
    </citation>
    <scope>NUCLEOTIDE SEQUENCE</scope>
    <source>
        <strain evidence="12 14">CBS 304.34</strain>
    </source>
</reference>
<accession>A0A6A6Y8G3</accession>
<dbReference type="PIRSF" id="PIRSF038922">
    <property type="entry name" value="SRP72"/>
    <property type="match status" value="1"/>
</dbReference>
<sequence>MMTTPTPSLSALLAQTHLTDHSAVLNAANASLKKSKTDIEAQHVRVVALLNLERYADTLDAFEKGGEKLKKSAGLEYAYALYRAGRPKEAVEVVKADESRGARHVLAQASYRIEDFARAARIYQELASQDGGLENEENDLRINSGAVDAQLEWSGQGDIAVRKKSAREDLEAFETSYNAACVSISRGELKQGDFLLQRSRDLCNALEDLTEAEKKAEILPILVQQVYVLMQMGKLDEAEELCSNLPFAEIRELSTRHIAQVNSIAASKEHSNPYLSHRLMNSTPAPPPTDQHFTFQSTILRQNKYAMDLLSGKYAGVANSSSKYLSSQPSPTISPGPVSVAVFNAAAHAHALKEKAAIKEVLPVLEKRPSDVGLLLTVTQLYLLTNNHAAATSLLESFFRRLETSATPADLDVRFAPGLIATMVSLYAIQGRKSHSKNELARAASYWRRKSKTPPKTLLRAAGTALLDSYNEEDLSTAGEIFSSLHAADKTDRAAGAGLVAAYAIIAPEKLDKELVDSLPPVAKLVQGIDAASLEEAGVALPPSQAPLAADAGKKRAGDKAVKPEVKRIRKNRMPKDFVEGKKMDEERWLPMKDRSYYRPKGRKGKARAAGLTQGGPVAEEKVEAKPEVKAGGGGGGGQQKKKKGKGKGGKW</sequence>
<dbReference type="InterPro" id="IPR013699">
    <property type="entry name" value="Signal_recog_part_SRP72_RNA-bd"/>
</dbReference>
<dbReference type="PANTHER" id="PTHR14094">
    <property type="entry name" value="SIGNAL RECOGNITION PARTICLE 72"/>
    <property type="match status" value="1"/>
</dbReference>
<dbReference type="GO" id="GO:0005786">
    <property type="term" value="C:signal recognition particle, endoplasmic reticulum targeting"/>
    <property type="evidence" value="ECO:0007669"/>
    <property type="project" value="UniProtKB-UniRule"/>
</dbReference>
<evidence type="ECO:0000256" key="3">
    <source>
        <dbReference type="ARBA" id="ARBA00007676"/>
    </source>
</evidence>
<organism evidence="12">
    <name type="scientific">Mytilinidion resinicola</name>
    <dbReference type="NCBI Taxonomy" id="574789"/>
    <lineage>
        <taxon>Eukaryota</taxon>
        <taxon>Fungi</taxon>
        <taxon>Dikarya</taxon>
        <taxon>Ascomycota</taxon>
        <taxon>Pezizomycotina</taxon>
        <taxon>Dothideomycetes</taxon>
        <taxon>Pleosporomycetidae</taxon>
        <taxon>Mytilinidiales</taxon>
        <taxon>Mytilinidiaceae</taxon>
        <taxon>Mytilinidion</taxon>
    </lineage>
</organism>
<evidence type="ECO:0000313" key="13">
    <source>
        <dbReference type="Proteomes" id="UP000504636"/>
    </source>
</evidence>
<dbReference type="RefSeq" id="XP_033571071.1">
    <property type="nucleotide sequence ID" value="XM_033724584.1"/>
</dbReference>
<evidence type="ECO:0000256" key="1">
    <source>
        <dbReference type="ARBA" id="ARBA00004240"/>
    </source>
</evidence>
<evidence type="ECO:0000259" key="11">
    <source>
        <dbReference type="Pfam" id="PF08492"/>
    </source>
</evidence>